<dbReference type="PANTHER" id="PTHR43374">
    <property type="entry name" value="FLAVIN PRENYLTRANSFERASE"/>
    <property type="match status" value="1"/>
</dbReference>
<dbReference type="NCBIfam" id="NF004685">
    <property type="entry name" value="PRK06029.1"/>
    <property type="match status" value="1"/>
</dbReference>
<dbReference type="GO" id="GO:0106141">
    <property type="term" value="F:flavin prenyltransferase activity"/>
    <property type="evidence" value="ECO:0007669"/>
    <property type="project" value="UniProtKB-EC"/>
</dbReference>
<dbReference type="GO" id="GO:0016831">
    <property type="term" value="F:carboxy-lyase activity"/>
    <property type="evidence" value="ECO:0007669"/>
    <property type="project" value="TreeGrafter"/>
</dbReference>
<keyword evidence="4" id="KW-0808">Transferase</keyword>
<proteinExistence type="inferred from homology"/>
<dbReference type="FunFam" id="3.40.50.1950:FF:000001">
    <property type="entry name" value="Flavin prenyltransferase UbiX"/>
    <property type="match status" value="1"/>
</dbReference>
<sequence length="188" mass="20585">MRLIIGMSGASGVIYGIRLLEVLQQAPDIETHLVISDSSKLNIALETEWSASDVKALADHVHSDKDISANIASGSFKTVGMVIAPCSMKTLSAVANSYADNLIVRAADVVLKERRRLVLVPRETPLHTGHCDLMAKVSRIGGIIAPPMPAFYIKPKTVEELVDHHVGRILDLFDIESELVQRWQGPRK</sequence>
<dbReference type="HAMAP" id="MF_01984">
    <property type="entry name" value="ubiX_pad"/>
    <property type="match status" value="1"/>
</dbReference>
<keyword evidence="1" id="KW-0637">Prenyltransferase</keyword>
<protein>
    <recommendedName>
        <fullName evidence="6">flavin prenyltransferase</fullName>
        <ecNumber evidence="6">2.5.1.129</ecNumber>
    </recommendedName>
</protein>
<dbReference type="AlphaFoldDB" id="A0A381PUX6"/>
<evidence type="ECO:0000313" key="8">
    <source>
        <dbReference type="EMBL" id="SUZ70720.1"/>
    </source>
</evidence>
<dbReference type="InterPro" id="IPR036551">
    <property type="entry name" value="Flavin_trans-like"/>
</dbReference>
<evidence type="ECO:0000256" key="4">
    <source>
        <dbReference type="ARBA" id="ARBA00022679"/>
    </source>
</evidence>
<dbReference type="PANTHER" id="PTHR43374:SF1">
    <property type="entry name" value="FLAVIN PRENYLTRANSFERASE PAD1, MITOCHONDRIAL"/>
    <property type="match status" value="1"/>
</dbReference>
<comment type="similarity">
    <text evidence="5">Belongs to the UbiX/PAD1 family.</text>
</comment>
<dbReference type="SUPFAM" id="SSF52507">
    <property type="entry name" value="Homo-oligomeric flavin-containing Cys decarboxylases, HFCD"/>
    <property type="match status" value="1"/>
</dbReference>
<evidence type="ECO:0000256" key="1">
    <source>
        <dbReference type="ARBA" id="ARBA00022602"/>
    </source>
</evidence>
<keyword evidence="2" id="KW-0285">Flavoprotein</keyword>
<evidence type="ECO:0000256" key="2">
    <source>
        <dbReference type="ARBA" id="ARBA00022630"/>
    </source>
</evidence>
<reference evidence="8" key="1">
    <citation type="submission" date="2018-05" db="EMBL/GenBank/DDBJ databases">
        <authorList>
            <person name="Lanie J.A."/>
            <person name="Ng W.-L."/>
            <person name="Kazmierczak K.M."/>
            <person name="Andrzejewski T.M."/>
            <person name="Davidsen T.M."/>
            <person name="Wayne K.J."/>
            <person name="Tettelin H."/>
            <person name="Glass J.I."/>
            <person name="Rusch D."/>
            <person name="Podicherti R."/>
            <person name="Tsui H.-C.T."/>
            <person name="Winkler M.E."/>
        </authorList>
    </citation>
    <scope>NUCLEOTIDE SEQUENCE</scope>
</reference>
<organism evidence="8">
    <name type="scientific">marine metagenome</name>
    <dbReference type="NCBI Taxonomy" id="408172"/>
    <lineage>
        <taxon>unclassified sequences</taxon>
        <taxon>metagenomes</taxon>
        <taxon>ecological metagenomes</taxon>
    </lineage>
</organism>
<keyword evidence="3" id="KW-0288">FMN</keyword>
<dbReference type="InterPro" id="IPR004507">
    <property type="entry name" value="UbiX-like"/>
</dbReference>
<evidence type="ECO:0000259" key="7">
    <source>
        <dbReference type="Pfam" id="PF02441"/>
    </source>
</evidence>
<evidence type="ECO:0000256" key="3">
    <source>
        <dbReference type="ARBA" id="ARBA00022643"/>
    </source>
</evidence>
<dbReference type="EC" id="2.5.1.129" evidence="6"/>
<feature type="domain" description="Flavoprotein" evidence="7">
    <location>
        <begin position="1"/>
        <end position="172"/>
    </location>
</feature>
<evidence type="ECO:0000256" key="5">
    <source>
        <dbReference type="ARBA" id="ARBA00060793"/>
    </source>
</evidence>
<dbReference type="InterPro" id="IPR003382">
    <property type="entry name" value="Flavoprotein"/>
</dbReference>
<name>A0A381PUX6_9ZZZZ</name>
<accession>A0A381PUX6</accession>
<dbReference type="EMBL" id="UINC01001099">
    <property type="protein sequence ID" value="SUZ70720.1"/>
    <property type="molecule type" value="Genomic_DNA"/>
</dbReference>
<evidence type="ECO:0000256" key="6">
    <source>
        <dbReference type="ARBA" id="ARBA00066834"/>
    </source>
</evidence>
<dbReference type="Pfam" id="PF02441">
    <property type="entry name" value="Flavoprotein"/>
    <property type="match status" value="1"/>
</dbReference>
<dbReference type="NCBIfam" id="TIGR00421">
    <property type="entry name" value="ubiX_pad"/>
    <property type="match status" value="1"/>
</dbReference>
<gene>
    <name evidence="8" type="ORF">METZ01_LOCUS23574</name>
</gene>
<dbReference type="Gene3D" id="3.40.50.1950">
    <property type="entry name" value="Flavin prenyltransferase-like"/>
    <property type="match status" value="1"/>
</dbReference>